<organism evidence="1 2">
    <name type="scientific">Lederbergia graminis</name>
    <dbReference type="NCBI Taxonomy" id="735518"/>
    <lineage>
        <taxon>Bacteria</taxon>
        <taxon>Bacillati</taxon>
        <taxon>Bacillota</taxon>
        <taxon>Bacilli</taxon>
        <taxon>Bacillales</taxon>
        <taxon>Bacillaceae</taxon>
        <taxon>Lederbergia</taxon>
    </lineage>
</organism>
<reference evidence="2" key="1">
    <citation type="journal article" date="2019" name="Int. J. Syst. Evol. Microbiol.">
        <title>The Global Catalogue of Microorganisms (GCM) 10K type strain sequencing project: providing services to taxonomists for standard genome sequencing and annotation.</title>
        <authorList>
            <consortium name="The Broad Institute Genomics Platform"/>
            <consortium name="The Broad Institute Genome Sequencing Center for Infectious Disease"/>
            <person name="Wu L."/>
            <person name="Ma J."/>
        </authorList>
    </citation>
    <scope>NUCLEOTIDE SEQUENCE [LARGE SCALE GENOMIC DNA]</scope>
    <source>
        <strain evidence="2">CGMCC 1.12237</strain>
    </source>
</reference>
<dbReference type="GO" id="GO:0032259">
    <property type="term" value="P:methylation"/>
    <property type="evidence" value="ECO:0007669"/>
    <property type="project" value="UniProtKB-KW"/>
</dbReference>
<keyword evidence="2" id="KW-1185">Reference proteome</keyword>
<dbReference type="RefSeq" id="WP_144920804.1">
    <property type="nucleotide sequence ID" value="NZ_JBHSMC010000001.1"/>
</dbReference>
<protein>
    <submittedName>
        <fullName evidence="1">rRNA methyltransferase</fullName>
    </submittedName>
</protein>
<evidence type="ECO:0000313" key="2">
    <source>
        <dbReference type="Proteomes" id="UP001596147"/>
    </source>
</evidence>
<accession>A0ABW0LFE5</accession>
<sequence length="123" mass="14746">MWKMSNGRLIQVTDSSRIKFRTNISKSLLHQLTEIAEKYNTHVNYLLESGLENLLKHGIITFNKKNRPKDRVQYKTTYDKELLESIKKFAEENDLFINDVIEYSTQFIDYNNVKDSDYRYRVE</sequence>
<proteinExistence type="predicted"/>
<evidence type="ECO:0000313" key="1">
    <source>
        <dbReference type="EMBL" id="MFC5463582.1"/>
    </source>
</evidence>
<dbReference type="Proteomes" id="UP001596147">
    <property type="component" value="Unassembled WGS sequence"/>
</dbReference>
<keyword evidence="1" id="KW-0489">Methyltransferase</keyword>
<comment type="caution">
    <text evidence="1">The sequence shown here is derived from an EMBL/GenBank/DDBJ whole genome shotgun (WGS) entry which is preliminary data.</text>
</comment>
<gene>
    <name evidence="1" type="ORF">ACFPM4_02310</name>
</gene>
<name>A0ABW0LFE5_9BACI</name>
<keyword evidence="1" id="KW-0808">Transferase</keyword>
<dbReference type="EMBL" id="JBHSMC010000001">
    <property type="protein sequence ID" value="MFC5463582.1"/>
    <property type="molecule type" value="Genomic_DNA"/>
</dbReference>
<dbReference type="GO" id="GO:0008168">
    <property type="term" value="F:methyltransferase activity"/>
    <property type="evidence" value="ECO:0007669"/>
    <property type="project" value="UniProtKB-KW"/>
</dbReference>